<dbReference type="CDD" id="cd02940">
    <property type="entry name" value="DHPD_FMN"/>
    <property type="match status" value="1"/>
</dbReference>
<evidence type="ECO:0000259" key="9">
    <source>
        <dbReference type="PROSITE" id="PS50158"/>
    </source>
</evidence>
<evidence type="ECO:0000256" key="7">
    <source>
        <dbReference type="SAM" id="MobiDB-lite"/>
    </source>
</evidence>
<dbReference type="SUPFAM" id="SSF56672">
    <property type="entry name" value="DNA/RNA polymerases"/>
    <property type="match status" value="1"/>
</dbReference>
<organism evidence="11 12">
    <name type="scientific">Vigna mungo</name>
    <name type="common">Black gram</name>
    <name type="synonym">Phaseolus mungo</name>
    <dbReference type="NCBI Taxonomy" id="3915"/>
    <lineage>
        <taxon>Eukaryota</taxon>
        <taxon>Viridiplantae</taxon>
        <taxon>Streptophyta</taxon>
        <taxon>Embryophyta</taxon>
        <taxon>Tracheophyta</taxon>
        <taxon>Spermatophyta</taxon>
        <taxon>Magnoliopsida</taxon>
        <taxon>eudicotyledons</taxon>
        <taxon>Gunneridae</taxon>
        <taxon>Pentapetalae</taxon>
        <taxon>rosids</taxon>
        <taxon>fabids</taxon>
        <taxon>Fabales</taxon>
        <taxon>Fabaceae</taxon>
        <taxon>Papilionoideae</taxon>
        <taxon>50 kb inversion clade</taxon>
        <taxon>NPAAA clade</taxon>
        <taxon>indigoferoid/millettioid clade</taxon>
        <taxon>Phaseoleae</taxon>
        <taxon>Vigna</taxon>
    </lineage>
</organism>
<evidence type="ECO:0000256" key="6">
    <source>
        <dbReference type="SAM" id="Coils"/>
    </source>
</evidence>
<dbReference type="Pfam" id="PF01180">
    <property type="entry name" value="DHO_dh"/>
    <property type="match status" value="1"/>
</dbReference>
<dbReference type="InterPro" id="IPR036875">
    <property type="entry name" value="Znf_CCHC_sf"/>
</dbReference>
<dbReference type="GO" id="GO:0002058">
    <property type="term" value="F:uracil binding"/>
    <property type="evidence" value="ECO:0007669"/>
    <property type="project" value="TreeGrafter"/>
</dbReference>
<keyword evidence="12" id="KW-1185">Reference proteome</keyword>
<feature type="compositionally biased region" description="Basic and acidic residues" evidence="7">
    <location>
        <begin position="1309"/>
        <end position="1323"/>
    </location>
</feature>
<evidence type="ECO:0000259" key="10">
    <source>
        <dbReference type="PROSITE" id="PS50994"/>
    </source>
</evidence>
<feature type="domain" description="CCHC-type" evidence="9">
    <location>
        <begin position="798"/>
        <end position="814"/>
    </location>
</feature>
<dbReference type="GO" id="GO:0005737">
    <property type="term" value="C:cytoplasm"/>
    <property type="evidence" value="ECO:0007669"/>
    <property type="project" value="InterPro"/>
</dbReference>
<dbReference type="GO" id="GO:0017113">
    <property type="term" value="F:dihydropyrimidine dehydrogenase (NADP+) activity"/>
    <property type="evidence" value="ECO:0007669"/>
    <property type="project" value="UniProtKB-EC"/>
</dbReference>
<evidence type="ECO:0000256" key="8">
    <source>
        <dbReference type="SAM" id="SignalP"/>
    </source>
</evidence>
<keyword evidence="3" id="KW-0378">Hydrolase</keyword>
<dbReference type="InterPro" id="IPR013785">
    <property type="entry name" value="Aldolase_TIM"/>
</dbReference>
<dbReference type="SUPFAM" id="SSF51395">
    <property type="entry name" value="FMN-linked oxidoreductases"/>
    <property type="match status" value="1"/>
</dbReference>
<dbReference type="GO" id="GO:0006212">
    <property type="term" value="P:uracil catabolic process"/>
    <property type="evidence" value="ECO:0007669"/>
    <property type="project" value="TreeGrafter"/>
</dbReference>
<protein>
    <recommendedName>
        <fullName evidence="2">dihydropyrimidine dehydrogenase (NADP(+))</fullName>
        <ecNumber evidence="2">1.3.1.2</ecNumber>
    </recommendedName>
</protein>
<dbReference type="InterPro" id="IPR043502">
    <property type="entry name" value="DNA/RNA_pol_sf"/>
</dbReference>
<dbReference type="GO" id="GO:0004190">
    <property type="term" value="F:aspartic-type endopeptidase activity"/>
    <property type="evidence" value="ECO:0007669"/>
    <property type="project" value="UniProtKB-KW"/>
</dbReference>
<dbReference type="GO" id="GO:0003676">
    <property type="term" value="F:nucleic acid binding"/>
    <property type="evidence" value="ECO:0007669"/>
    <property type="project" value="InterPro"/>
</dbReference>
<dbReference type="InterPro" id="IPR001584">
    <property type="entry name" value="Integrase_cat-core"/>
</dbReference>
<name>A0AAQ3S210_VIGMU</name>
<keyword evidence="3" id="KW-0645">Protease</keyword>
<dbReference type="InterPro" id="IPR057670">
    <property type="entry name" value="SH3_retrovirus"/>
</dbReference>
<keyword evidence="8" id="KW-0732">Signal</keyword>
<accession>A0AAQ3S210</accession>
<dbReference type="InterPro" id="IPR025724">
    <property type="entry name" value="GAG-pre-integrase_dom"/>
</dbReference>
<dbReference type="Gene3D" id="4.10.60.10">
    <property type="entry name" value="Zinc finger, CCHC-type"/>
    <property type="match status" value="1"/>
</dbReference>
<sequence>MSHELVMTLVVVLILIFRDDVSHVEEGYSCVGMAGDERFRTNLGWQLIRSGSYYTTPGARDVELRGSYRPDSILVGSLEDTLEATLEDAVQAEQSMEAMPESCAGPFAHRISYQIQNFRFSLYSSYSSPSSSPSCCRKMASLSMTQIRAGNWASGFGLNRAGKVQVGPSSRVGFKVFASETQATEPDLSVTVNGLHMPNPFVIGSGPPGTNYTVMKRAFDEGWGAVIAKTVSLDAAKVINVTPRYARLRAGANGSAKGEIIGWENIELISDRPLETMLKEFKQLKEEYPDRILIASIMEEYNKAAWEELIDRVEQTGVDAIEINFSCPHGMPERKMGAAVGQDCALLEEVCGWINAKATIPVWAKMTPNITDISQPARVSLSSGCEGVSAINTIMSVMGINLNTLRPEPCVEGYSTPGGYSAKAVHPIALGKVMTIAKMMKSEFDSENYSLSAIGGVETGGDAAEFILLGANTVQVCTGVMMHGYGLVKKLCLELKDFMKKHNFTTIEDFRGVSLDYFTTHTELVRRQQEAIQKRKAIKKGLQSDKDWTGDGFVKESERFSRNAPRTQQLAPTVGQGFKNSQETMATKFDVEKFNGANDFGLWKIKMEAILIQQGCDEALKGESRMSDAMTQEEKKKMGDKARSAIILCLGDKVLREVAKEKTAAEIWAKLESLYMTRSLAHRLCLKTIEEQIAEFSKIVDDLENIEVKLEDEDKAVILLNALPKTFEHFRDALLYGKDQVITLEEVLTSIRTNELKKLQDSKTTEEGASGLISVKGKGKKQSGKEKKLNLDGTKQVRCFKCQKMGHIKKFCPEKGKAGRPQETADVAEASEGYESAGVLVASSEDPQRSWVMDSGCSYHRCPVKEFFENLDQKEHGNVLLGNNKACRVQGVGSVRLKMFDNREMVLQAVRYVPELKRTLISISAFDLGGYTTKVEDGVMRVCSGDSVVAKGRRRNDLYILEGSTVIGHVSVASGTENTARLWHLRMGHISEKGLEELEKQGLLLGDKLQKLDFCDHCVLGKSHRIPFGKGKHSTERPFEYVHADLWGLARTLTHGGGAYFLSIIDDFSRRVWIYVLKNKSETFQKFKEWHTQIENQLGCRLKCLRTDNGLEFVSEEFNGFCKEKGIRRHRTVVGTPQQNGLAERMNRTILERVRCMLLGSGLSKAFWEEAANTAVYLINRSPSSALNFKTPMEVWSGRPADYSHLRVFGSLAFAHVRGDKLDSRAAKCIFLGYAEGVKGYRLWRLDSLSKLIISRDVIFDETRMAMHPENSGSEKKILVEVEHTTNGAGTPDGTEENQTGEGQVENGRTIEENRSDEFRTDLGDDTDGMSGEGSHGKAAGVDLRNYQLVRDKERRISKPTKRFEEADLICYALNAAEDLNRSDEPRSYKEALDSSDRHLWQGAMEEELEALKKNSTWRLVDLPKGKKVIGSKWIFKKKEATPGGEKARYKARLVAKGFTQIEGVDYHEIFAPVVKHCSVRVLMAIVAHCNLHLEQLDVRTTFLHGDLEETIYMKQPDGFAVDDRVCLLQKSLYGLKQSPRQWYKKFDDFLIKLNFKRCNYDDCVYTLNHDGEMLYLLLYVDDILIASSDRGMIGETKARLADAFEMKELGEARRILGIDIKRDRPGGNLFLSQECYLQKVISRYRMTESKMASTPVGQHLKLTKEQCPKTEEERKKMESVPFSNGIGSIMYGMVCTRPDVAHGVSVLSQFMVNPGLTHWEALKWMLRYIRGSLGTGLSFQNNFQGGGYIEGFVDSDFAGCMDTRKSRSGYVFTLFGTAVSWRSTLQSVVALLTTEAEYYALAEGVKEALWLKGLVRELGFDQKSVCVHCDSQSAIHLANHQIYHSRTKHIDVKLHFVRSIVESGDVQICKIASEENPADMLTKPLAKERFLLLLSRIGCLPVGH</sequence>
<evidence type="ECO:0000256" key="5">
    <source>
        <dbReference type="PROSITE-ProRule" id="PRU00047"/>
    </source>
</evidence>
<dbReference type="GO" id="GO:0006210">
    <property type="term" value="P:thymine catabolic process"/>
    <property type="evidence" value="ECO:0007669"/>
    <property type="project" value="TreeGrafter"/>
</dbReference>
<keyword evidence="6" id="KW-0175">Coiled coil</keyword>
<dbReference type="PROSITE" id="PS50158">
    <property type="entry name" value="ZF_CCHC"/>
    <property type="match status" value="1"/>
</dbReference>
<dbReference type="Pfam" id="PF25597">
    <property type="entry name" value="SH3_retrovirus"/>
    <property type="match status" value="1"/>
</dbReference>
<gene>
    <name evidence="11" type="ORF">V8G54_012178</name>
</gene>
<dbReference type="InterPro" id="IPR001878">
    <property type="entry name" value="Znf_CCHC"/>
</dbReference>
<dbReference type="SMART" id="SM00343">
    <property type="entry name" value="ZnF_C2HC"/>
    <property type="match status" value="1"/>
</dbReference>
<dbReference type="Pfam" id="PF07727">
    <property type="entry name" value="RVT_2"/>
    <property type="match status" value="1"/>
</dbReference>
<dbReference type="Pfam" id="PF22936">
    <property type="entry name" value="Pol_BBD"/>
    <property type="match status" value="1"/>
</dbReference>
<dbReference type="EC" id="1.3.1.2" evidence="2"/>
<dbReference type="NCBIfam" id="NF006183">
    <property type="entry name" value="PRK08318.1"/>
    <property type="match status" value="1"/>
</dbReference>
<dbReference type="InterPro" id="IPR005720">
    <property type="entry name" value="Dihydroorotate_DH_cat"/>
</dbReference>
<keyword evidence="3" id="KW-0064">Aspartyl protease</keyword>
<dbReference type="InterPro" id="IPR036397">
    <property type="entry name" value="RNaseH_sf"/>
</dbReference>
<dbReference type="Gene3D" id="3.30.420.10">
    <property type="entry name" value="Ribonuclease H-like superfamily/Ribonuclease H"/>
    <property type="match status" value="1"/>
</dbReference>
<evidence type="ECO:0000256" key="1">
    <source>
        <dbReference type="ARBA" id="ARBA00004668"/>
    </source>
</evidence>
<feature type="domain" description="Integrase catalytic" evidence="10">
    <location>
        <begin position="1034"/>
        <end position="1200"/>
    </location>
</feature>
<dbReference type="InterPro" id="IPR054722">
    <property type="entry name" value="PolX-like_BBD"/>
</dbReference>
<feature type="signal peptide" evidence="8">
    <location>
        <begin position="1"/>
        <end position="23"/>
    </location>
</feature>
<evidence type="ECO:0000256" key="2">
    <source>
        <dbReference type="ARBA" id="ARBA00013004"/>
    </source>
</evidence>
<evidence type="ECO:0000256" key="4">
    <source>
        <dbReference type="ARBA" id="ARBA00023002"/>
    </source>
</evidence>
<dbReference type="Gene3D" id="3.20.20.70">
    <property type="entry name" value="Aldolase class I"/>
    <property type="match status" value="1"/>
</dbReference>
<dbReference type="Proteomes" id="UP001374535">
    <property type="component" value="Chromosome 4"/>
</dbReference>
<keyword evidence="5" id="KW-0479">Metal-binding</keyword>
<dbReference type="SUPFAM" id="SSF53098">
    <property type="entry name" value="Ribonuclease H-like"/>
    <property type="match status" value="1"/>
</dbReference>
<reference evidence="11 12" key="1">
    <citation type="journal article" date="2023" name="Life. Sci Alliance">
        <title>Evolutionary insights into 3D genome organization and epigenetic landscape of Vigna mungo.</title>
        <authorList>
            <person name="Junaid A."/>
            <person name="Singh B."/>
            <person name="Bhatia S."/>
        </authorList>
    </citation>
    <scope>NUCLEOTIDE SEQUENCE [LARGE SCALE GENOMIC DNA]</scope>
    <source>
        <strain evidence="11">Urdbean</strain>
    </source>
</reference>
<dbReference type="PANTHER" id="PTHR43073:SF2">
    <property type="entry name" value="DIHYDROPYRIMIDINE DEHYDROGENASE [NADP(+)]"/>
    <property type="match status" value="1"/>
</dbReference>
<keyword evidence="4" id="KW-0560">Oxidoreductase</keyword>
<dbReference type="InterPro" id="IPR013103">
    <property type="entry name" value="RVT_2"/>
</dbReference>
<evidence type="ECO:0000313" key="12">
    <source>
        <dbReference type="Proteomes" id="UP001374535"/>
    </source>
</evidence>
<dbReference type="GO" id="GO:0015074">
    <property type="term" value="P:DNA integration"/>
    <property type="evidence" value="ECO:0007669"/>
    <property type="project" value="InterPro"/>
</dbReference>
<dbReference type="CDD" id="cd09272">
    <property type="entry name" value="RNase_HI_RT_Ty1"/>
    <property type="match status" value="1"/>
</dbReference>
<evidence type="ECO:0000313" key="11">
    <source>
        <dbReference type="EMBL" id="WVZ14612.1"/>
    </source>
</evidence>
<feature type="chain" id="PRO_5042813003" description="dihydropyrimidine dehydrogenase (NADP(+))" evidence="8">
    <location>
        <begin position="24"/>
        <end position="1905"/>
    </location>
</feature>
<keyword evidence="5" id="KW-0863">Zinc-finger</keyword>
<dbReference type="InterPro" id="IPR012337">
    <property type="entry name" value="RNaseH-like_sf"/>
</dbReference>
<keyword evidence="5" id="KW-0862">Zinc</keyword>
<dbReference type="PANTHER" id="PTHR43073">
    <property type="entry name" value="DIHYDROPYRIMIDINE DEHYDROGENASE [NADP(+)]"/>
    <property type="match status" value="1"/>
</dbReference>
<feature type="coiled-coil region" evidence="6">
    <location>
        <begin position="686"/>
        <end position="713"/>
    </location>
</feature>
<comment type="pathway">
    <text evidence="1">Amino-acid biosynthesis; beta-alanine biosynthesis.</text>
</comment>
<feature type="region of interest" description="Disordered" evidence="7">
    <location>
        <begin position="1286"/>
        <end position="1340"/>
    </location>
</feature>
<dbReference type="GO" id="GO:0050661">
    <property type="term" value="F:NADP binding"/>
    <property type="evidence" value="ECO:0007669"/>
    <property type="project" value="TreeGrafter"/>
</dbReference>
<dbReference type="EMBL" id="CP144697">
    <property type="protein sequence ID" value="WVZ14612.1"/>
    <property type="molecule type" value="Genomic_DNA"/>
</dbReference>
<dbReference type="Pfam" id="PF00665">
    <property type="entry name" value="rve"/>
    <property type="match status" value="1"/>
</dbReference>
<dbReference type="FunFam" id="3.20.20.70:FF:000121">
    <property type="entry name" value="Dihydropyrimidine dehydrogenase (NADP(+)), chloroplastic"/>
    <property type="match status" value="1"/>
</dbReference>
<dbReference type="Pfam" id="PF14223">
    <property type="entry name" value="Retrotran_gag_2"/>
    <property type="match status" value="1"/>
</dbReference>
<dbReference type="GO" id="GO:0008270">
    <property type="term" value="F:zinc ion binding"/>
    <property type="evidence" value="ECO:0007669"/>
    <property type="project" value="UniProtKB-KW"/>
</dbReference>
<evidence type="ECO:0000256" key="3">
    <source>
        <dbReference type="ARBA" id="ARBA00022750"/>
    </source>
</evidence>
<proteinExistence type="predicted"/>
<dbReference type="PROSITE" id="PS50994">
    <property type="entry name" value="INTEGRASE"/>
    <property type="match status" value="1"/>
</dbReference>
<dbReference type="SUPFAM" id="SSF57756">
    <property type="entry name" value="Retrovirus zinc finger-like domains"/>
    <property type="match status" value="1"/>
</dbReference>
<dbReference type="Pfam" id="PF13976">
    <property type="entry name" value="gag_pre-integrs"/>
    <property type="match status" value="1"/>
</dbReference>